<keyword evidence="3" id="KW-1185">Reference proteome</keyword>
<feature type="region of interest" description="Disordered" evidence="1">
    <location>
        <begin position="513"/>
        <end position="538"/>
    </location>
</feature>
<comment type="caution">
    <text evidence="2">The sequence shown here is derived from an EMBL/GenBank/DDBJ whole genome shotgun (WGS) entry which is preliminary data.</text>
</comment>
<feature type="compositionally biased region" description="Acidic residues" evidence="1">
    <location>
        <begin position="446"/>
        <end position="460"/>
    </location>
</feature>
<evidence type="ECO:0000313" key="2">
    <source>
        <dbReference type="EMBL" id="KAG0286307.1"/>
    </source>
</evidence>
<dbReference type="Proteomes" id="UP001194696">
    <property type="component" value="Unassembled WGS sequence"/>
</dbReference>
<dbReference type="EMBL" id="JAAAIM010000585">
    <property type="protein sequence ID" value="KAG0286307.1"/>
    <property type="molecule type" value="Genomic_DNA"/>
</dbReference>
<gene>
    <name evidence="2" type="ORF">BGZ96_009559</name>
</gene>
<name>A0ABQ7JWA1_9FUNG</name>
<evidence type="ECO:0000313" key="3">
    <source>
        <dbReference type="Proteomes" id="UP001194696"/>
    </source>
</evidence>
<accession>A0ABQ7JWA1</accession>
<feature type="non-terminal residue" evidence="2">
    <location>
        <position position="560"/>
    </location>
</feature>
<proteinExistence type="predicted"/>
<feature type="region of interest" description="Disordered" evidence="1">
    <location>
        <begin position="440"/>
        <end position="470"/>
    </location>
</feature>
<evidence type="ECO:0000256" key="1">
    <source>
        <dbReference type="SAM" id="MobiDB-lite"/>
    </source>
</evidence>
<sequence>MSYTLDWTLDSDLREKIEEGLTRAEAMRQAQARQYEATHQVVDGDKETTASPVVVEKQRLRTGSELVMDFQLIPLDHVKTNELLLTRVPISSLQAHIQLRSEVLEGWYRLQIQFWEEPDPSSPDCNLFSPSASESDKDGKVDKEMDWDSADSILLSSPGRLKPDTWANTCFHRQVGIWRSTEAIEVAGLGPKDLEWDEFIETQSRETRQERWSLAEFSSQSLPSIERTSREQQKAILREEHLAIEEFREPRPVVVAETDGGRWGWGFEQLSGIHHRIKGFLANHPPWGTNSNKEMANTATEAVTSSSTADGDRSSSTSTPGLLLRRRRLQEKRSYERTIFPQDSFRYQEFVGPNIKDVVPDFLVQELEEFEDAEMDVLEARQEHILQQKKQRQLDGQKAEDVVVEEEGEDVVIYPMSEWNPEIARLQELMDVWNTGTLLKKRDGDGDGGDSMQEESSEEVVADRSHHEEEEEELILEVKSGSDYLLADIANIKPRGYTFAGYRTRRDSNILPAEPADEMDERDDNTGGTGETIDGVIDGPGSCNVESCAGHFTGLGAYGN</sequence>
<organism evidence="2 3">
    <name type="scientific">Linnemannia gamsii</name>
    <dbReference type="NCBI Taxonomy" id="64522"/>
    <lineage>
        <taxon>Eukaryota</taxon>
        <taxon>Fungi</taxon>
        <taxon>Fungi incertae sedis</taxon>
        <taxon>Mucoromycota</taxon>
        <taxon>Mortierellomycotina</taxon>
        <taxon>Mortierellomycetes</taxon>
        <taxon>Mortierellales</taxon>
        <taxon>Mortierellaceae</taxon>
        <taxon>Linnemannia</taxon>
    </lineage>
</organism>
<feature type="compositionally biased region" description="Basic and acidic residues" evidence="1">
    <location>
        <begin position="134"/>
        <end position="143"/>
    </location>
</feature>
<feature type="region of interest" description="Disordered" evidence="1">
    <location>
        <begin position="119"/>
        <end position="143"/>
    </location>
</feature>
<reference evidence="2 3" key="1">
    <citation type="journal article" date="2020" name="Fungal Divers.">
        <title>Resolving the Mortierellaceae phylogeny through synthesis of multi-gene phylogenetics and phylogenomics.</title>
        <authorList>
            <person name="Vandepol N."/>
            <person name="Liber J."/>
            <person name="Desiro A."/>
            <person name="Na H."/>
            <person name="Kennedy M."/>
            <person name="Barry K."/>
            <person name="Grigoriev I.V."/>
            <person name="Miller A.N."/>
            <person name="O'Donnell K."/>
            <person name="Stajich J.E."/>
            <person name="Bonito G."/>
        </authorList>
    </citation>
    <scope>NUCLEOTIDE SEQUENCE [LARGE SCALE GENOMIC DNA]</scope>
    <source>
        <strain evidence="2 3">AD045</strain>
    </source>
</reference>
<feature type="region of interest" description="Disordered" evidence="1">
    <location>
        <begin position="297"/>
        <end position="320"/>
    </location>
</feature>
<protein>
    <submittedName>
        <fullName evidence="2">Uncharacterized protein</fullName>
    </submittedName>
</protein>